<organism evidence="3 4">
    <name type="scientific">Niallia taxi</name>
    <dbReference type="NCBI Taxonomy" id="2499688"/>
    <lineage>
        <taxon>Bacteria</taxon>
        <taxon>Bacillati</taxon>
        <taxon>Bacillota</taxon>
        <taxon>Bacilli</taxon>
        <taxon>Bacillales</taxon>
        <taxon>Bacillaceae</taxon>
        <taxon>Niallia</taxon>
    </lineage>
</organism>
<accession>A0A3S2X7P9</accession>
<dbReference type="GeneID" id="87618516"/>
<dbReference type="Pfam" id="PF00990">
    <property type="entry name" value="GGDEF"/>
    <property type="match status" value="1"/>
</dbReference>
<dbReference type="InterPro" id="IPR029787">
    <property type="entry name" value="Nucleotide_cyclase"/>
</dbReference>
<dbReference type="InterPro" id="IPR050469">
    <property type="entry name" value="Diguanylate_Cyclase"/>
</dbReference>
<dbReference type="Gene3D" id="3.30.450.20">
    <property type="entry name" value="PAS domain"/>
    <property type="match status" value="1"/>
</dbReference>
<feature type="transmembrane region" description="Helical" evidence="1">
    <location>
        <begin position="145"/>
        <end position="165"/>
    </location>
</feature>
<dbReference type="GO" id="GO:0043709">
    <property type="term" value="P:cell adhesion involved in single-species biofilm formation"/>
    <property type="evidence" value="ECO:0007669"/>
    <property type="project" value="TreeGrafter"/>
</dbReference>
<evidence type="ECO:0000313" key="4">
    <source>
        <dbReference type="Proteomes" id="UP000288024"/>
    </source>
</evidence>
<dbReference type="RefSeq" id="WP_127739209.1">
    <property type="nucleotide sequence ID" value="NZ_JASPBW010000010.1"/>
</dbReference>
<name>A0A3S2X7P9_9BACI</name>
<dbReference type="InterPro" id="IPR000014">
    <property type="entry name" value="PAS"/>
</dbReference>
<dbReference type="EMBL" id="RZTZ01000006">
    <property type="protein sequence ID" value="RVT60738.1"/>
    <property type="molecule type" value="Genomic_DNA"/>
</dbReference>
<dbReference type="GO" id="GO:0052621">
    <property type="term" value="F:diguanylate cyclase activity"/>
    <property type="evidence" value="ECO:0007669"/>
    <property type="project" value="TreeGrafter"/>
</dbReference>
<feature type="transmembrane region" description="Helical" evidence="1">
    <location>
        <begin position="6"/>
        <end position="26"/>
    </location>
</feature>
<dbReference type="FunFam" id="3.30.70.270:FF:000001">
    <property type="entry name" value="Diguanylate cyclase domain protein"/>
    <property type="match status" value="1"/>
</dbReference>
<feature type="transmembrane region" description="Helical" evidence="1">
    <location>
        <begin position="38"/>
        <end position="55"/>
    </location>
</feature>
<dbReference type="Proteomes" id="UP000288024">
    <property type="component" value="Unassembled WGS sequence"/>
</dbReference>
<evidence type="ECO:0000313" key="3">
    <source>
        <dbReference type="EMBL" id="RVT60738.1"/>
    </source>
</evidence>
<keyword evidence="1" id="KW-1133">Transmembrane helix</keyword>
<sequence length="523" mass="59534">MINELLMFKLIVALAGILSLFLCLFAHFKLKGAPGVRPYKAAALFSSLFAFFYVFELSSTSLRDIKLWIMMEYLVMPFIPALLFIMCSEYVGQKLKIWVYYFLFSIPCFTIFMQATNNLHHLYYSSVGLRSDAPFPIARMEYGPFFYIHALYLFLCLTVSVLTLARQLKSASFIFRIQILAMIAGLIFPVLANYFYLNGLSPYGIDLGPVSMSLSYIFHCIALLSFKMFNVTPIFRDTVFDRMKEGVIVLNQNGIILDYNQAMLPIIPSLHAAAIGKPIKEILSDNSSLKTILDTEENCDYKWIYNNKTIYHQVQFSEVQNKNSLKVGQIVTFVNMTEKIELQEQLKQLASIDGLTQVYNRTYFLKLSNELLHTKTPERISLSLIMFDIDHFKRVNDDYGHETGDIVLSHIATIAKKCIQESDIIGRYGGEEFVILLPNTTREEASILANIIRVKASESPSYSNNTIIQTTLSLGVSHTLVTQPSIDTIKNLMREADQALYTAKKNGRNNVQIYLEADAKQTI</sequence>
<protein>
    <submittedName>
        <fullName evidence="3">Diguanylate cyclase</fullName>
    </submittedName>
</protein>
<dbReference type="InterPro" id="IPR043128">
    <property type="entry name" value="Rev_trsase/Diguanyl_cyclase"/>
</dbReference>
<keyword evidence="1" id="KW-0472">Membrane</keyword>
<dbReference type="NCBIfam" id="TIGR00254">
    <property type="entry name" value="GGDEF"/>
    <property type="match status" value="1"/>
</dbReference>
<proteinExistence type="predicted"/>
<feature type="domain" description="GGDEF" evidence="2">
    <location>
        <begin position="380"/>
        <end position="516"/>
    </location>
</feature>
<reference evidence="3 4" key="1">
    <citation type="submission" date="2019-01" db="EMBL/GenBank/DDBJ databases">
        <title>Bacillus sp. M5HDSG1-1, whole genome shotgun sequence.</title>
        <authorList>
            <person name="Tuo L."/>
        </authorList>
    </citation>
    <scope>NUCLEOTIDE SEQUENCE [LARGE SCALE GENOMIC DNA]</scope>
    <source>
        <strain evidence="3 4">M5HDSG1-1</strain>
    </source>
</reference>
<dbReference type="InterPro" id="IPR031621">
    <property type="entry name" value="HisKA_7TM"/>
</dbReference>
<dbReference type="CDD" id="cd00130">
    <property type="entry name" value="PAS"/>
    <property type="match status" value="1"/>
</dbReference>
<dbReference type="AlphaFoldDB" id="A0A3S2X7P9"/>
<dbReference type="GO" id="GO:0005886">
    <property type="term" value="C:plasma membrane"/>
    <property type="evidence" value="ECO:0007669"/>
    <property type="project" value="TreeGrafter"/>
</dbReference>
<keyword evidence="4" id="KW-1185">Reference proteome</keyword>
<feature type="transmembrane region" description="Helical" evidence="1">
    <location>
        <begin position="177"/>
        <end position="196"/>
    </location>
</feature>
<dbReference type="SUPFAM" id="SSF55785">
    <property type="entry name" value="PYP-like sensor domain (PAS domain)"/>
    <property type="match status" value="1"/>
</dbReference>
<feature type="transmembrane region" description="Helical" evidence="1">
    <location>
        <begin position="67"/>
        <end position="86"/>
    </location>
</feature>
<dbReference type="GO" id="GO:1902201">
    <property type="term" value="P:negative regulation of bacterial-type flagellum-dependent cell motility"/>
    <property type="evidence" value="ECO:0007669"/>
    <property type="project" value="TreeGrafter"/>
</dbReference>
<dbReference type="SMART" id="SM00267">
    <property type="entry name" value="GGDEF"/>
    <property type="match status" value="1"/>
</dbReference>
<dbReference type="PANTHER" id="PTHR45138">
    <property type="entry name" value="REGULATORY COMPONENTS OF SENSORY TRANSDUCTION SYSTEM"/>
    <property type="match status" value="1"/>
</dbReference>
<gene>
    <name evidence="3" type="ORF">EM808_15940</name>
</gene>
<dbReference type="CDD" id="cd01949">
    <property type="entry name" value="GGDEF"/>
    <property type="match status" value="1"/>
</dbReference>
<keyword evidence="1" id="KW-0812">Transmembrane</keyword>
<dbReference type="Pfam" id="PF16927">
    <property type="entry name" value="HisKA_7TM"/>
    <property type="match status" value="1"/>
</dbReference>
<dbReference type="InterPro" id="IPR035965">
    <property type="entry name" value="PAS-like_dom_sf"/>
</dbReference>
<dbReference type="Gene3D" id="3.30.70.270">
    <property type="match status" value="1"/>
</dbReference>
<dbReference type="PANTHER" id="PTHR45138:SF9">
    <property type="entry name" value="DIGUANYLATE CYCLASE DGCM-RELATED"/>
    <property type="match status" value="1"/>
</dbReference>
<evidence type="ECO:0000259" key="2">
    <source>
        <dbReference type="PROSITE" id="PS50887"/>
    </source>
</evidence>
<dbReference type="PROSITE" id="PS50887">
    <property type="entry name" value="GGDEF"/>
    <property type="match status" value="1"/>
</dbReference>
<evidence type="ECO:0000256" key="1">
    <source>
        <dbReference type="SAM" id="Phobius"/>
    </source>
</evidence>
<comment type="caution">
    <text evidence="3">The sequence shown here is derived from an EMBL/GenBank/DDBJ whole genome shotgun (WGS) entry which is preliminary data.</text>
</comment>
<feature type="transmembrane region" description="Helical" evidence="1">
    <location>
        <begin position="98"/>
        <end position="116"/>
    </location>
</feature>
<dbReference type="InterPro" id="IPR000160">
    <property type="entry name" value="GGDEF_dom"/>
</dbReference>
<dbReference type="SUPFAM" id="SSF55073">
    <property type="entry name" value="Nucleotide cyclase"/>
    <property type="match status" value="1"/>
</dbReference>